<evidence type="ECO:0000256" key="8">
    <source>
        <dbReference type="ARBA" id="ARBA00023136"/>
    </source>
</evidence>
<evidence type="ECO:0000256" key="5">
    <source>
        <dbReference type="ARBA" id="ARBA00022692"/>
    </source>
</evidence>
<dbReference type="GO" id="GO:0022857">
    <property type="term" value="F:transmembrane transporter activity"/>
    <property type="evidence" value="ECO:0007669"/>
    <property type="project" value="InterPro"/>
</dbReference>
<name>A0A0X8JKH5_9BACT</name>
<keyword evidence="7 9" id="KW-1133">Transmembrane helix</keyword>
<dbReference type="InterPro" id="IPR035906">
    <property type="entry name" value="MetI-like_sf"/>
</dbReference>
<protein>
    <submittedName>
        <fullName evidence="11">Amino acid ABC transporter permease</fullName>
    </submittedName>
</protein>
<comment type="similarity">
    <text evidence="2">Belongs to the binding-protein-dependent transport system permease family. HisMQ subfamily.</text>
</comment>
<feature type="transmembrane region" description="Helical" evidence="9">
    <location>
        <begin position="185"/>
        <end position="207"/>
    </location>
</feature>
<dbReference type="PANTHER" id="PTHR30614:SF0">
    <property type="entry name" value="L-CYSTINE TRANSPORT SYSTEM PERMEASE PROTEIN TCYL"/>
    <property type="match status" value="1"/>
</dbReference>
<dbReference type="SUPFAM" id="SSF161098">
    <property type="entry name" value="MetI-like"/>
    <property type="match status" value="1"/>
</dbReference>
<dbReference type="Gene3D" id="1.10.3720.10">
    <property type="entry name" value="MetI-like"/>
    <property type="match status" value="1"/>
</dbReference>
<keyword evidence="4" id="KW-1003">Cell membrane</keyword>
<accession>A0A0X8JKH5</accession>
<evidence type="ECO:0000256" key="6">
    <source>
        <dbReference type="ARBA" id="ARBA00022970"/>
    </source>
</evidence>
<dbReference type="STRING" id="44742.AXF13_10245"/>
<dbReference type="InterPro" id="IPR000515">
    <property type="entry name" value="MetI-like"/>
</dbReference>
<dbReference type="GO" id="GO:0043190">
    <property type="term" value="C:ATP-binding cassette (ABC) transporter complex"/>
    <property type="evidence" value="ECO:0007669"/>
    <property type="project" value="InterPro"/>
</dbReference>
<keyword evidence="12" id="KW-1185">Reference proteome</keyword>
<comment type="subcellular location">
    <subcellularLocation>
        <location evidence="1">Cell inner membrane</location>
        <topology evidence="1">Multi-pass membrane protein</topology>
    </subcellularLocation>
    <subcellularLocation>
        <location evidence="9">Cell membrane</location>
        <topology evidence="9">Multi-pass membrane protein</topology>
    </subcellularLocation>
</comment>
<dbReference type="EMBL" id="CP014229">
    <property type="protein sequence ID" value="AMD90464.1"/>
    <property type="molecule type" value="Genomic_DNA"/>
</dbReference>
<proteinExistence type="inferred from homology"/>
<reference evidence="12" key="1">
    <citation type="submission" date="2016-02" db="EMBL/GenBank/DDBJ databases">
        <authorList>
            <person name="Holder M.E."/>
            <person name="Ajami N.J."/>
            <person name="Petrosino J.F."/>
        </authorList>
    </citation>
    <scope>NUCLEOTIDE SEQUENCE [LARGE SCALE GENOMIC DNA]</scope>
    <source>
        <strain evidence="12">CCUG 45958</strain>
    </source>
</reference>
<evidence type="ECO:0000256" key="9">
    <source>
        <dbReference type="RuleBase" id="RU363032"/>
    </source>
</evidence>
<dbReference type="PANTHER" id="PTHR30614">
    <property type="entry name" value="MEMBRANE COMPONENT OF AMINO ACID ABC TRANSPORTER"/>
    <property type="match status" value="1"/>
</dbReference>
<dbReference type="GO" id="GO:0006865">
    <property type="term" value="P:amino acid transport"/>
    <property type="evidence" value="ECO:0007669"/>
    <property type="project" value="UniProtKB-KW"/>
</dbReference>
<dbReference type="InterPro" id="IPR010065">
    <property type="entry name" value="AA_ABC_transptr_permease_3TM"/>
</dbReference>
<dbReference type="Proteomes" id="UP000069241">
    <property type="component" value="Chromosome"/>
</dbReference>
<evidence type="ECO:0000256" key="4">
    <source>
        <dbReference type="ARBA" id="ARBA00022475"/>
    </source>
</evidence>
<dbReference type="PROSITE" id="PS50928">
    <property type="entry name" value="ABC_TM1"/>
    <property type="match status" value="1"/>
</dbReference>
<dbReference type="NCBIfam" id="TIGR01726">
    <property type="entry name" value="HEQRo_perm_3TM"/>
    <property type="match status" value="1"/>
</dbReference>
<sequence length="222" mass="24675">MLDTVFFSHELLPALNRGLLVSLALIIPAGSLGFVGGVLIGCMRTFGPRWLRRLGDWYTAILRGVPLAVQLMMIYYALPKLGIYFAPYGAALTSFILCTAAYQSEYIRGALLSIRQGQIRAAQALGFSTWQTVAWIVVPQAARRALPGCGNEIIYLIKYSSLAYLVTCMELMGEGKVVASDTFRFTEVFITVGAYYLIMVTLATWLLRWLEKRFHVPGFGAR</sequence>
<gene>
    <name evidence="11" type="ORF">AXF13_10245</name>
</gene>
<dbReference type="AlphaFoldDB" id="A0A0X8JKH5"/>
<dbReference type="RefSeq" id="WP_008685903.1">
    <property type="nucleotide sequence ID" value="NZ_CP014229.1"/>
</dbReference>
<evidence type="ECO:0000256" key="2">
    <source>
        <dbReference type="ARBA" id="ARBA00010072"/>
    </source>
</evidence>
<feature type="transmembrane region" description="Helical" evidence="9">
    <location>
        <begin position="20"/>
        <end position="40"/>
    </location>
</feature>
<keyword evidence="8 9" id="KW-0472">Membrane</keyword>
<evidence type="ECO:0000256" key="3">
    <source>
        <dbReference type="ARBA" id="ARBA00022448"/>
    </source>
</evidence>
<evidence type="ECO:0000256" key="1">
    <source>
        <dbReference type="ARBA" id="ARBA00004429"/>
    </source>
</evidence>
<evidence type="ECO:0000313" key="11">
    <source>
        <dbReference type="EMBL" id="AMD90464.1"/>
    </source>
</evidence>
<keyword evidence="5 9" id="KW-0812">Transmembrane</keyword>
<dbReference type="KEGG" id="dfi:AXF13_10245"/>
<evidence type="ECO:0000256" key="7">
    <source>
        <dbReference type="ARBA" id="ARBA00022989"/>
    </source>
</evidence>
<keyword evidence="6" id="KW-0029">Amino-acid transport</keyword>
<dbReference type="InterPro" id="IPR043429">
    <property type="entry name" value="ArtM/GltK/GlnP/TcyL/YhdX-like"/>
</dbReference>
<keyword evidence="3 9" id="KW-0813">Transport</keyword>
<dbReference type="CDD" id="cd06261">
    <property type="entry name" value="TM_PBP2"/>
    <property type="match status" value="1"/>
</dbReference>
<dbReference type="Pfam" id="PF00528">
    <property type="entry name" value="BPD_transp_1"/>
    <property type="match status" value="1"/>
</dbReference>
<evidence type="ECO:0000259" key="10">
    <source>
        <dbReference type="PROSITE" id="PS50928"/>
    </source>
</evidence>
<feature type="transmembrane region" description="Helical" evidence="9">
    <location>
        <begin position="84"/>
        <end position="102"/>
    </location>
</feature>
<organism evidence="11 12">
    <name type="scientific">Desulfovibrio fairfieldensis</name>
    <dbReference type="NCBI Taxonomy" id="44742"/>
    <lineage>
        <taxon>Bacteria</taxon>
        <taxon>Pseudomonadati</taxon>
        <taxon>Thermodesulfobacteriota</taxon>
        <taxon>Desulfovibrionia</taxon>
        <taxon>Desulfovibrionales</taxon>
        <taxon>Desulfovibrionaceae</taxon>
        <taxon>Desulfovibrio</taxon>
    </lineage>
</organism>
<evidence type="ECO:0000313" key="12">
    <source>
        <dbReference type="Proteomes" id="UP000069241"/>
    </source>
</evidence>
<feature type="domain" description="ABC transmembrane type-1" evidence="10">
    <location>
        <begin position="19"/>
        <end position="208"/>
    </location>
</feature>